<dbReference type="InterPro" id="IPR035979">
    <property type="entry name" value="RBD_domain_sf"/>
</dbReference>
<dbReference type="EMBL" id="HBGF01023036">
    <property type="protein sequence ID" value="CAD9116914.1"/>
    <property type="molecule type" value="Transcribed_RNA"/>
</dbReference>
<dbReference type="InterPro" id="IPR012677">
    <property type="entry name" value="Nucleotide-bd_a/b_plait_sf"/>
</dbReference>
<dbReference type="PANTHER" id="PTHR45735">
    <property type="entry name" value="CLEAVAGE STIMULATION FACTOR SUBUNIT 2"/>
    <property type="match status" value="1"/>
</dbReference>
<dbReference type="PANTHER" id="PTHR45735:SF2">
    <property type="entry name" value="CLEAVAGE STIMULATION FACTOR SUBUNIT 2"/>
    <property type="match status" value="1"/>
</dbReference>
<sequence>MTAAEEPSCSIYLSNVHESLSDERLEHVLQRAGRVLSLRLMEPQRRGAAPNTRVGFCDFADNAAAVAAVSIINGFLCPDGSKISAKLSERKRNRDEQEDDHSKEFVFGSSLAGPGDPIQVALSGIPVPELYEAVEQLRVMALERPAAARQLLAANPQLRYAVTIVLQHAERVPLVLPRGAVLGDAPVAPSQPVADTPVATAGSAGQSMQEAAVAAVQELSEVELQRLLGLTEEDFSQQDPATAAHLRALQGEILKLLGS</sequence>
<evidence type="ECO:0000313" key="4">
    <source>
        <dbReference type="EMBL" id="CAD9116914.1"/>
    </source>
</evidence>
<feature type="domain" description="RRM" evidence="2">
    <location>
        <begin position="9"/>
        <end position="90"/>
    </location>
</feature>
<keyword evidence="1" id="KW-0694">RNA-binding</keyword>
<dbReference type="AlphaFoldDB" id="A0A6U4S9Z7"/>
<name>A0A6U4S9Z7_NEODS</name>
<evidence type="ECO:0000313" key="3">
    <source>
        <dbReference type="EMBL" id="CAD9116912.1"/>
    </source>
</evidence>
<dbReference type="Pfam" id="PF14327">
    <property type="entry name" value="CSTF2_hinge"/>
    <property type="match status" value="1"/>
</dbReference>
<dbReference type="GO" id="GO:0003729">
    <property type="term" value="F:mRNA binding"/>
    <property type="evidence" value="ECO:0007669"/>
    <property type="project" value="TreeGrafter"/>
</dbReference>
<gene>
    <name evidence="3" type="ORF">NDES1114_LOCUS15212</name>
    <name evidence="4" type="ORF">NDES1114_LOCUS15213</name>
</gene>
<accession>A0A6U4S9Z7</accession>
<dbReference type="InterPro" id="IPR000504">
    <property type="entry name" value="RRM_dom"/>
</dbReference>
<evidence type="ECO:0000259" key="2">
    <source>
        <dbReference type="PROSITE" id="PS50102"/>
    </source>
</evidence>
<dbReference type="SUPFAM" id="SSF54928">
    <property type="entry name" value="RNA-binding domain, RBD"/>
    <property type="match status" value="1"/>
</dbReference>
<proteinExistence type="predicted"/>
<dbReference type="InterPro" id="IPR025742">
    <property type="entry name" value="CSTF2_hinge"/>
</dbReference>
<dbReference type="EMBL" id="HBGF01023035">
    <property type="protein sequence ID" value="CAD9116912.1"/>
    <property type="molecule type" value="Transcribed_RNA"/>
</dbReference>
<reference evidence="4" key="1">
    <citation type="submission" date="2021-01" db="EMBL/GenBank/DDBJ databases">
        <authorList>
            <person name="Corre E."/>
            <person name="Pelletier E."/>
            <person name="Niang G."/>
            <person name="Scheremetjew M."/>
            <person name="Finn R."/>
            <person name="Kale V."/>
            <person name="Holt S."/>
            <person name="Cochrane G."/>
            <person name="Meng A."/>
            <person name="Brown T."/>
            <person name="Cohen L."/>
        </authorList>
    </citation>
    <scope>NUCLEOTIDE SEQUENCE</scope>
    <source>
        <strain evidence="4">CCAP 1951/1</strain>
    </source>
</reference>
<organism evidence="4">
    <name type="scientific">Neobodo designis</name>
    <name type="common">Flagellated protozoan</name>
    <name type="synonym">Bodo designis</name>
    <dbReference type="NCBI Taxonomy" id="312471"/>
    <lineage>
        <taxon>Eukaryota</taxon>
        <taxon>Discoba</taxon>
        <taxon>Euglenozoa</taxon>
        <taxon>Kinetoplastea</taxon>
        <taxon>Metakinetoplastina</taxon>
        <taxon>Neobodonida</taxon>
        <taxon>Neobodo</taxon>
    </lineage>
</organism>
<dbReference type="Gene3D" id="3.30.70.330">
    <property type="match status" value="1"/>
</dbReference>
<dbReference type="PROSITE" id="PS50102">
    <property type="entry name" value="RRM"/>
    <property type="match status" value="1"/>
</dbReference>
<evidence type="ECO:0000256" key="1">
    <source>
        <dbReference type="PROSITE-ProRule" id="PRU00176"/>
    </source>
</evidence>
<dbReference type="SMART" id="SM00360">
    <property type="entry name" value="RRM"/>
    <property type="match status" value="1"/>
</dbReference>
<protein>
    <recommendedName>
        <fullName evidence="2">RRM domain-containing protein</fullName>
    </recommendedName>
</protein>
<dbReference type="Pfam" id="PF00076">
    <property type="entry name" value="RRM_1"/>
    <property type="match status" value="1"/>
</dbReference>
<dbReference type="GO" id="GO:0005847">
    <property type="term" value="C:mRNA cleavage and polyadenylation specificity factor complex"/>
    <property type="evidence" value="ECO:0007669"/>
    <property type="project" value="TreeGrafter"/>
</dbReference>